<dbReference type="AlphaFoldDB" id="A0A9D1E477"/>
<reference evidence="2" key="2">
    <citation type="journal article" date="2021" name="PeerJ">
        <title>Extensive microbial diversity within the chicken gut microbiome revealed by metagenomics and culture.</title>
        <authorList>
            <person name="Gilroy R."/>
            <person name="Ravi A."/>
            <person name="Getino M."/>
            <person name="Pursley I."/>
            <person name="Horton D.L."/>
            <person name="Alikhan N.F."/>
            <person name="Baker D."/>
            <person name="Gharbi K."/>
            <person name="Hall N."/>
            <person name="Watson M."/>
            <person name="Adriaenssens E.M."/>
            <person name="Foster-Nyarko E."/>
            <person name="Jarju S."/>
            <person name="Secka A."/>
            <person name="Antonio M."/>
            <person name="Oren A."/>
            <person name="Chaudhuri R.R."/>
            <person name="La Ragione R."/>
            <person name="Hildebrand F."/>
            <person name="Pallen M.J."/>
        </authorList>
    </citation>
    <scope>NUCLEOTIDE SEQUENCE</scope>
    <source>
        <strain evidence="2">CHK121-14286</strain>
    </source>
</reference>
<keyword evidence="1" id="KW-0812">Transmembrane</keyword>
<feature type="transmembrane region" description="Helical" evidence="1">
    <location>
        <begin position="37"/>
        <end position="56"/>
    </location>
</feature>
<keyword evidence="1" id="KW-1133">Transmembrane helix</keyword>
<evidence type="ECO:0000313" key="2">
    <source>
        <dbReference type="EMBL" id="HIR65979.1"/>
    </source>
</evidence>
<protein>
    <submittedName>
        <fullName evidence="2">Uncharacterized protein</fullName>
    </submittedName>
</protein>
<dbReference type="EMBL" id="DVHL01000030">
    <property type="protein sequence ID" value="HIR65979.1"/>
    <property type="molecule type" value="Genomic_DNA"/>
</dbReference>
<comment type="caution">
    <text evidence="2">The sequence shown here is derived from an EMBL/GenBank/DDBJ whole genome shotgun (WGS) entry which is preliminary data.</text>
</comment>
<gene>
    <name evidence="2" type="ORF">IAC95_03780</name>
</gene>
<reference evidence="2" key="1">
    <citation type="submission" date="2020-10" db="EMBL/GenBank/DDBJ databases">
        <authorList>
            <person name="Gilroy R."/>
        </authorList>
    </citation>
    <scope>NUCLEOTIDE SEQUENCE</scope>
    <source>
        <strain evidence="2">CHK121-14286</strain>
    </source>
</reference>
<keyword evidence="1" id="KW-0472">Membrane</keyword>
<organism evidence="2 3">
    <name type="scientific">Candidatus Fimimonas gallinarum</name>
    <dbReference type="NCBI Taxonomy" id="2840821"/>
    <lineage>
        <taxon>Bacteria</taxon>
        <taxon>Pseudomonadati</taxon>
        <taxon>Myxococcota</taxon>
        <taxon>Myxococcia</taxon>
        <taxon>Myxococcales</taxon>
        <taxon>Cystobacterineae</taxon>
        <taxon>Myxococcaceae</taxon>
        <taxon>Myxococcaceae incertae sedis</taxon>
        <taxon>Candidatus Fimimonas</taxon>
    </lineage>
</organism>
<dbReference type="Proteomes" id="UP000824200">
    <property type="component" value="Unassembled WGS sequence"/>
</dbReference>
<evidence type="ECO:0000313" key="3">
    <source>
        <dbReference type="Proteomes" id="UP000824200"/>
    </source>
</evidence>
<sequence length="212" mass="23900">MKKSWKILIVLLLVLVIGGSVLDFVLAATDDKTTVNWGAYAIFIAVVIAVALARILTVRSKITKLFSAYQNKNYDKVIEMQSTANIIGLRQVQQETIWLVVAVSYLELGNTQEFYKIIGKVNSDILQNRKILWQAICCFSQNDSEGFFRWQQALQNNPNETDKQKALGVLDVLVKAKNRQPLNEEEKNLINSLHSALITNLVERASNGDFNV</sequence>
<proteinExistence type="predicted"/>
<name>A0A9D1E477_9BACT</name>
<evidence type="ECO:0000256" key="1">
    <source>
        <dbReference type="SAM" id="Phobius"/>
    </source>
</evidence>
<accession>A0A9D1E477</accession>